<gene>
    <name evidence="1" type="ORF">P167DRAFT_545536</name>
</gene>
<dbReference type="Proteomes" id="UP000277580">
    <property type="component" value="Unassembled WGS sequence"/>
</dbReference>
<keyword evidence="2" id="KW-1185">Reference proteome</keyword>
<protein>
    <submittedName>
        <fullName evidence="1">Uncharacterized protein</fullName>
    </submittedName>
</protein>
<proteinExistence type="predicted"/>
<evidence type="ECO:0000313" key="2">
    <source>
        <dbReference type="Proteomes" id="UP000277580"/>
    </source>
</evidence>
<organism evidence="1 2">
    <name type="scientific">Morchella conica CCBAS932</name>
    <dbReference type="NCBI Taxonomy" id="1392247"/>
    <lineage>
        <taxon>Eukaryota</taxon>
        <taxon>Fungi</taxon>
        <taxon>Dikarya</taxon>
        <taxon>Ascomycota</taxon>
        <taxon>Pezizomycotina</taxon>
        <taxon>Pezizomycetes</taxon>
        <taxon>Pezizales</taxon>
        <taxon>Morchellaceae</taxon>
        <taxon>Morchella</taxon>
    </lineage>
</organism>
<dbReference type="OrthoDB" id="10573583at2759"/>
<dbReference type="EMBL" id="ML119129">
    <property type="protein sequence ID" value="RPB12303.1"/>
    <property type="molecule type" value="Genomic_DNA"/>
</dbReference>
<sequence>MKISPLFAALTKPSPISEDSRVLSKRNNIFHAETSRTSYSSSQTAITNSLSNHTHHNPKPTQMEHYIRLLTTQLTTYTSQGGHLHITQREATRKIVADTDAYLCSIGLIQHAVYDMVVAQVAVVFRRHLRYARWCLVVWGRRFIMDSRCATCKERPKITFNVAAFANPFRRCGAGHVVGLDGP</sequence>
<accession>A0A3N4KNW3</accession>
<name>A0A3N4KNW3_9PEZI</name>
<dbReference type="AlphaFoldDB" id="A0A3N4KNW3"/>
<evidence type="ECO:0000313" key="1">
    <source>
        <dbReference type="EMBL" id="RPB12303.1"/>
    </source>
</evidence>
<dbReference type="InParanoid" id="A0A3N4KNW3"/>
<reference evidence="1 2" key="1">
    <citation type="journal article" date="2018" name="Nat. Ecol. Evol.">
        <title>Pezizomycetes genomes reveal the molecular basis of ectomycorrhizal truffle lifestyle.</title>
        <authorList>
            <person name="Murat C."/>
            <person name="Payen T."/>
            <person name="Noel B."/>
            <person name="Kuo A."/>
            <person name="Morin E."/>
            <person name="Chen J."/>
            <person name="Kohler A."/>
            <person name="Krizsan K."/>
            <person name="Balestrini R."/>
            <person name="Da Silva C."/>
            <person name="Montanini B."/>
            <person name="Hainaut M."/>
            <person name="Levati E."/>
            <person name="Barry K.W."/>
            <person name="Belfiori B."/>
            <person name="Cichocki N."/>
            <person name="Clum A."/>
            <person name="Dockter R.B."/>
            <person name="Fauchery L."/>
            <person name="Guy J."/>
            <person name="Iotti M."/>
            <person name="Le Tacon F."/>
            <person name="Lindquist E.A."/>
            <person name="Lipzen A."/>
            <person name="Malagnac F."/>
            <person name="Mello A."/>
            <person name="Molinier V."/>
            <person name="Miyauchi S."/>
            <person name="Poulain J."/>
            <person name="Riccioni C."/>
            <person name="Rubini A."/>
            <person name="Sitrit Y."/>
            <person name="Splivallo R."/>
            <person name="Traeger S."/>
            <person name="Wang M."/>
            <person name="Zifcakova L."/>
            <person name="Wipf D."/>
            <person name="Zambonelli A."/>
            <person name="Paolocci F."/>
            <person name="Nowrousian M."/>
            <person name="Ottonello S."/>
            <person name="Baldrian P."/>
            <person name="Spatafora J.W."/>
            <person name="Henrissat B."/>
            <person name="Nagy L.G."/>
            <person name="Aury J.M."/>
            <person name="Wincker P."/>
            <person name="Grigoriev I.V."/>
            <person name="Bonfante P."/>
            <person name="Martin F.M."/>
        </authorList>
    </citation>
    <scope>NUCLEOTIDE SEQUENCE [LARGE SCALE GENOMIC DNA]</scope>
    <source>
        <strain evidence="1 2">CCBAS932</strain>
    </source>
</reference>